<gene>
    <name evidence="1" type="ORF">UY61_C0054G0002</name>
</gene>
<sequence>MPKLSVFQTILLSVFGALAVSGVLIFALVIGTGGSTNIGPVMIWGTFDENTFKTIIREAAEADGRLLTVTYEQKDEEGFANLLTEALASGEGPDIFISRQENAVRDSGKVFPIPYDGFSETQFRNAFIEAANPYLGDAGVLGIPLLADPLVLYWNRDMLASAGFASPPRYWDEISGMAQSITKKNDIGQVQKSTISFGEYRNVNHAKEIVSTLILQAGGLITTRDSTGRLVSAFTPTQAVESALRFYTEFADPSKAIYSWSRAMPGSRLAFASGDLALYVGFASEHSAIVSTNPNLNFAIAPIPQIRSAERTLTFARVYALSVARTTRNPSGAVQIRSCRTRESGNRTYIGTMKWHTVHRSVNQCIPTLQGVNPPGRECPPAYLPAPKLPPALKLRQAGRQAGKRECLLVSSSSARKYESSLSYFSRSTSLVNCKLLLCPTEFSTDNAVMIALAGYFHALKKEFAKPDTLRASGDLLLA</sequence>
<dbReference type="Pfam" id="PF13416">
    <property type="entry name" value="SBP_bac_8"/>
    <property type="match status" value="1"/>
</dbReference>
<evidence type="ECO:0000313" key="2">
    <source>
        <dbReference type="Proteomes" id="UP000034201"/>
    </source>
</evidence>
<comment type="caution">
    <text evidence="1">The sequence shown here is derived from an EMBL/GenBank/DDBJ whole genome shotgun (WGS) entry which is preliminary data.</text>
</comment>
<reference evidence="1 2" key="1">
    <citation type="journal article" date="2015" name="Nature">
        <title>rRNA introns, odd ribosomes, and small enigmatic genomes across a large radiation of phyla.</title>
        <authorList>
            <person name="Brown C.T."/>
            <person name="Hug L.A."/>
            <person name="Thomas B.C."/>
            <person name="Sharon I."/>
            <person name="Castelle C.J."/>
            <person name="Singh A."/>
            <person name="Wilkins M.J."/>
            <person name="Williams K.H."/>
            <person name="Banfield J.F."/>
        </authorList>
    </citation>
    <scope>NUCLEOTIDE SEQUENCE [LARGE SCALE GENOMIC DNA]</scope>
</reference>
<dbReference type="InterPro" id="IPR006059">
    <property type="entry name" value="SBP"/>
</dbReference>
<dbReference type="PANTHER" id="PTHR43649:SF12">
    <property type="entry name" value="DIACETYLCHITOBIOSE BINDING PROTEIN DASA"/>
    <property type="match status" value="1"/>
</dbReference>
<evidence type="ECO:0000313" key="1">
    <source>
        <dbReference type="EMBL" id="KKW19561.1"/>
    </source>
</evidence>
<dbReference type="SUPFAM" id="SSF53850">
    <property type="entry name" value="Periplasmic binding protein-like II"/>
    <property type="match status" value="1"/>
</dbReference>
<dbReference type="PANTHER" id="PTHR43649">
    <property type="entry name" value="ARABINOSE-BINDING PROTEIN-RELATED"/>
    <property type="match status" value="1"/>
</dbReference>
<dbReference type="Proteomes" id="UP000034201">
    <property type="component" value="Unassembled WGS sequence"/>
</dbReference>
<dbReference type="EMBL" id="LCQQ01000054">
    <property type="protein sequence ID" value="KKW19561.1"/>
    <property type="molecule type" value="Genomic_DNA"/>
</dbReference>
<accession>A0A0G1WLA2</accession>
<dbReference type="InterPro" id="IPR050490">
    <property type="entry name" value="Bact_solute-bd_prot1"/>
</dbReference>
<dbReference type="PATRIC" id="fig|1618608.3.peg.717"/>
<dbReference type="AlphaFoldDB" id="A0A0G1WLA2"/>
<evidence type="ECO:0008006" key="3">
    <source>
        <dbReference type="Google" id="ProtNLM"/>
    </source>
</evidence>
<dbReference type="Gene3D" id="3.40.190.10">
    <property type="entry name" value="Periplasmic binding protein-like II"/>
    <property type="match status" value="1"/>
</dbReference>
<name>A0A0G1WLA2_9BACT</name>
<proteinExistence type="predicted"/>
<organism evidence="1 2">
    <name type="scientific">Candidatus Adlerbacteria bacterium GW2011_GWC1_50_9</name>
    <dbReference type="NCBI Taxonomy" id="1618608"/>
    <lineage>
        <taxon>Bacteria</taxon>
        <taxon>Candidatus Adleribacteriota</taxon>
    </lineage>
</organism>
<protein>
    <recommendedName>
        <fullName evidence="3">Extracellular solute-binding protein family 1</fullName>
    </recommendedName>
</protein>